<dbReference type="AlphaFoldDB" id="A0A1V4K8K7"/>
<organism evidence="1 2">
    <name type="scientific">Patagioenas fasciata monilis</name>
    <dbReference type="NCBI Taxonomy" id="372326"/>
    <lineage>
        <taxon>Eukaryota</taxon>
        <taxon>Metazoa</taxon>
        <taxon>Chordata</taxon>
        <taxon>Craniata</taxon>
        <taxon>Vertebrata</taxon>
        <taxon>Euteleostomi</taxon>
        <taxon>Archelosauria</taxon>
        <taxon>Archosauria</taxon>
        <taxon>Dinosauria</taxon>
        <taxon>Saurischia</taxon>
        <taxon>Theropoda</taxon>
        <taxon>Coelurosauria</taxon>
        <taxon>Aves</taxon>
        <taxon>Neognathae</taxon>
        <taxon>Neoaves</taxon>
        <taxon>Columbimorphae</taxon>
        <taxon>Columbiformes</taxon>
        <taxon>Columbidae</taxon>
        <taxon>Patagioenas</taxon>
    </lineage>
</organism>
<dbReference type="EMBL" id="LSYS01004200">
    <property type="protein sequence ID" value="OPJ80691.1"/>
    <property type="molecule type" value="Genomic_DNA"/>
</dbReference>
<keyword evidence="2" id="KW-1185">Reference proteome</keyword>
<protein>
    <submittedName>
        <fullName evidence="1">Uncharacterized protein</fullName>
    </submittedName>
</protein>
<proteinExistence type="predicted"/>
<name>A0A1V4K8K7_PATFA</name>
<evidence type="ECO:0000313" key="1">
    <source>
        <dbReference type="EMBL" id="OPJ80691.1"/>
    </source>
</evidence>
<sequence>MCYVLRLSLLRNGISDPPVLSAAFASGLGSFGTSSYGCQTSCFYICRVGACTPGRERGGRLPGVRGAKGQARAGPDFWRKNVGSLLLMKSHSLSPVWT</sequence>
<dbReference type="Proteomes" id="UP000190648">
    <property type="component" value="Unassembled WGS sequence"/>
</dbReference>
<gene>
    <name evidence="1" type="ORF">AV530_010950</name>
</gene>
<evidence type="ECO:0000313" key="2">
    <source>
        <dbReference type="Proteomes" id="UP000190648"/>
    </source>
</evidence>
<accession>A0A1V4K8K7</accession>
<comment type="caution">
    <text evidence="1">The sequence shown here is derived from an EMBL/GenBank/DDBJ whole genome shotgun (WGS) entry which is preliminary data.</text>
</comment>
<reference evidence="1 2" key="1">
    <citation type="submission" date="2016-02" db="EMBL/GenBank/DDBJ databases">
        <title>Band-tailed pigeon sequencing and assembly.</title>
        <authorList>
            <person name="Soares A.E."/>
            <person name="Novak B.J."/>
            <person name="Rice E.S."/>
            <person name="O'Connell B."/>
            <person name="Chang D."/>
            <person name="Weber S."/>
            <person name="Shapiro B."/>
        </authorList>
    </citation>
    <scope>NUCLEOTIDE SEQUENCE [LARGE SCALE GENOMIC DNA]</scope>
    <source>
        <strain evidence="1">BTP2013</strain>
        <tissue evidence="1">Blood</tissue>
    </source>
</reference>